<dbReference type="eggNOG" id="KOG2557">
    <property type="taxonomic scope" value="Eukaryota"/>
</dbReference>
<keyword evidence="2" id="KW-1185">Reference proteome</keyword>
<dbReference type="SUPFAM" id="SSF47473">
    <property type="entry name" value="EF-hand"/>
    <property type="match status" value="1"/>
</dbReference>
<organism evidence="1 2">
    <name type="scientific">Morus notabilis</name>
    <dbReference type="NCBI Taxonomy" id="981085"/>
    <lineage>
        <taxon>Eukaryota</taxon>
        <taxon>Viridiplantae</taxon>
        <taxon>Streptophyta</taxon>
        <taxon>Embryophyta</taxon>
        <taxon>Tracheophyta</taxon>
        <taxon>Spermatophyta</taxon>
        <taxon>Magnoliopsida</taxon>
        <taxon>eudicotyledons</taxon>
        <taxon>Gunneridae</taxon>
        <taxon>Pentapetalae</taxon>
        <taxon>rosids</taxon>
        <taxon>fabids</taxon>
        <taxon>Rosales</taxon>
        <taxon>Moraceae</taxon>
        <taxon>Moreae</taxon>
        <taxon>Morus</taxon>
    </lineage>
</organism>
<protein>
    <recommendedName>
        <fullName evidence="3">EF-hand domain-containing protein</fullName>
    </recommendedName>
</protein>
<sequence length="136" mass="15460">MGNSHSPRTSTDPRFTTASRAFTQKELEDLKSLFQSLSAQSQSNGKIISPSVFQAYFEIHGPLGERLFDLVTQQRKDHQLTFEDLVIAKGTYEKGTKDEIEEFIYLLLDVNGDGILGRYYTVVFLVTTTLAYYNYS</sequence>
<dbReference type="EMBL" id="KE345337">
    <property type="protein sequence ID" value="EXC01945.1"/>
    <property type="molecule type" value="Genomic_DNA"/>
</dbReference>
<dbReference type="STRING" id="981085.W9RPI6"/>
<dbReference type="Gene3D" id="1.10.238.10">
    <property type="entry name" value="EF-hand"/>
    <property type="match status" value="1"/>
</dbReference>
<evidence type="ECO:0008006" key="3">
    <source>
        <dbReference type="Google" id="ProtNLM"/>
    </source>
</evidence>
<dbReference type="OrthoDB" id="26679at2759"/>
<name>W9RPI6_9ROSA</name>
<dbReference type="Proteomes" id="UP000030645">
    <property type="component" value="Unassembled WGS sequence"/>
</dbReference>
<dbReference type="AlphaFoldDB" id="W9RPI6"/>
<dbReference type="InterPro" id="IPR011992">
    <property type="entry name" value="EF-hand-dom_pair"/>
</dbReference>
<evidence type="ECO:0000313" key="1">
    <source>
        <dbReference type="EMBL" id="EXC01945.1"/>
    </source>
</evidence>
<proteinExistence type="predicted"/>
<gene>
    <name evidence="1" type="ORF">L484_018859</name>
</gene>
<evidence type="ECO:0000313" key="2">
    <source>
        <dbReference type="Proteomes" id="UP000030645"/>
    </source>
</evidence>
<dbReference type="KEGG" id="mnt:21401817"/>
<reference evidence="2" key="1">
    <citation type="submission" date="2013-01" db="EMBL/GenBank/DDBJ databases">
        <title>Draft Genome Sequence of a Mulberry Tree, Morus notabilis C.K. Schneid.</title>
        <authorList>
            <person name="He N."/>
            <person name="Zhao S."/>
        </authorList>
    </citation>
    <scope>NUCLEOTIDE SEQUENCE</scope>
</reference>
<accession>W9RPI6</accession>